<evidence type="ECO:0000313" key="1">
    <source>
        <dbReference type="EMBL" id="CAB5222711.1"/>
    </source>
</evidence>
<accession>A0A6J7WXJ0</accession>
<protein>
    <submittedName>
        <fullName evidence="1">Uncharacterized protein</fullName>
    </submittedName>
</protein>
<gene>
    <name evidence="1" type="ORF">UFOVP376_20</name>
</gene>
<organism evidence="1">
    <name type="scientific">uncultured Caudovirales phage</name>
    <dbReference type="NCBI Taxonomy" id="2100421"/>
    <lineage>
        <taxon>Viruses</taxon>
        <taxon>Duplodnaviria</taxon>
        <taxon>Heunggongvirae</taxon>
        <taxon>Uroviricota</taxon>
        <taxon>Caudoviricetes</taxon>
        <taxon>Peduoviridae</taxon>
        <taxon>Maltschvirus</taxon>
        <taxon>Maltschvirus maltsch</taxon>
    </lineage>
</organism>
<reference evidence="1" key="1">
    <citation type="submission" date="2020-05" db="EMBL/GenBank/DDBJ databases">
        <authorList>
            <person name="Chiriac C."/>
            <person name="Salcher M."/>
            <person name="Ghai R."/>
            <person name="Kavagutti S V."/>
        </authorList>
    </citation>
    <scope>NUCLEOTIDE SEQUENCE</scope>
</reference>
<sequence>MTGWTLILYIYAGMLAPDNSVALTHIQGFKTEMNCWAAGAAARSLVKDSLKDLRFVCIKQE</sequence>
<name>A0A6J7WXJ0_9CAUD</name>
<dbReference type="EMBL" id="LR798305">
    <property type="protein sequence ID" value="CAB5222711.1"/>
    <property type="molecule type" value="Genomic_DNA"/>
</dbReference>
<proteinExistence type="predicted"/>